<dbReference type="OrthoDB" id="10030037at2759"/>
<name>A0A0N5DAI5_THECL</name>
<dbReference type="Proteomes" id="UP000276776">
    <property type="component" value="Unassembled WGS sequence"/>
</dbReference>
<feature type="region of interest" description="Disordered" evidence="1">
    <location>
        <begin position="126"/>
        <end position="171"/>
    </location>
</feature>
<feature type="compositionally biased region" description="Polar residues" evidence="1">
    <location>
        <begin position="126"/>
        <end position="135"/>
    </location>
</feature>
<keyword evidence="3" id="KW-1185">Reference proteome</keyword>
<feature type="region of interest" description="Disordered" evidence="1">
    <location>
        <begin position="1"/>
        <end position="21"/>
    </location>
</feature>
<organism evidence="4">
    <name type="scientific">Thelazia callipaeda</name>
    <name type="common">Oriental eyeworm</name>
    <name type="synonym">Parasitic nematode</name>
    <dbReference type="NCBI Taxonomy" id="103827"/>
    <lineage>
        <taxon>Eukaryota</taxon>
        <taxon>Metazoa</taxon>
        <taxon>Ecdysozoa</taxon>
        <taxon>Nematoda</taxon>
        <taxon>Chromadorea</taxon>
        <taxon>Rhabditida</taxon>
        <taxon>Spirurina</taxon>
        <taxon>Spiruromorpha</taxon>
        <taxon>Thelazioidea</taxon>
        <taxon>Thelaziidae</taxon>
        <taxon>Thelazia</taxon>
    </lineage>
</organism>
<accession>A0A0N5DAI5</accession>
<evidence type="ECO:0000313" key="4">
    <source>
        <dbReference type="WBParaSite" id="TCLT_0001018401-mRNA-1"/>
    </source>
</evidence>
<evidence type="ECO:0000256" key="1">
    <source>
        <dbReference type="SAM" id="MobiDB-lite"/>
    </source>
</evidence>
<evidence type="ECO:0000313" key="3">
    <source>
        <dbReference type="Proteomes" id="UP000276776"/>
    </source>
</evidence>
<protein>
    <submittedName>
        <fullName evidence="2 4">Uncharacterized protein</fullName>
    </submittedName>
</protein>
<dbReference type="WBParaSite" id="TCLT_0001018401-mRNA-1">
    <property type="protein sequence ID" value="TCLT_0001018401-mRNA-1"/>
    <property type="gene ID" value="TCLT_0001018401"/>
</dbReference>
<evidence type="ECO:0000313" key="2">
    <source>
        <dbReference type="EMBL" id="VDN07850.1"/>
    </source>
</evidence>
<reference evidence="4" key="1">
    <citation type="submission" date="2017-02" db="UniProtKB">
        <authorList>
            <consortium name="WormBaseParasite"/>
        </authorList>
    </citation>
    <scope>IDENTIFICATION</scope>
</reference>
<feature type="compositionally biased region" description="Polar residues" evidence="1">
    <location>
        <begin position="144"/>
        <end position="160"/>
    </location>
</feature>
<dbReference type="EMBL" id="UYYF01005001">
    <property type="protein sequence ID" value="VDN07850.1"/>
    <property type="molecule type" value="Genomic_DNA"/>
</dbReference>
<reference evidence="2 3" key="2">
    <citation type="submission" date="2018-11" db="EMBL/GenBank/DDBJ databases">
        <authorList>
            <consortium name="Pathogen Informatics"/>
        </authorList>
    </citation>
    <scope>NUCLEOTIDE SEQUENCE [LARGE SCALE GENOMIC DNA]</scope>
</reference>
<dbReference type="AlphaFoldDB" id="A0A0N5DAI5"/>
<gene>
    <name evidence="2" type="ORF">TCLT_LOCUS10173</name>
</gene>
<sequence length="323" mass="35709">MNKFNASSHQQRSQEQTKTFLINDPQHCSVSATLSLDRPKKLFFAKAKKPAKSSATATFQVGSISNEQSLENVGKSQDLQVVISQQQDILNPSVSTNDNSDIICKAKYCDMTQDDANINGYEANFSQSTSNSRESVVNGGDCSSIHSIQSQDGNNTKYQQNNSRSSENRESFGNRLSRGFLDFTQGSSDRLQKWKNKLQHGQRHKDSSEPPPVSRYTYISINYHNINISILILKKCDQSVSLGNMSVVNKEENLSPQSDKVIPDSKLTTTANQLCGAKFASVRSAFAPQMKISRSGMIQASRSVSNLVLASENITNSRSEECD</sequence>
<proteinExistence type="predicted"/>